<evidence type="ECO:0000259" key="5">
    <source>
        <dbReference type="Pfam" id="PF04542"/>
    </source>
</evidence>
<dbReference type="InterPro" id="IPR013325">
    <property type="entry name" value="RNA_pol_sigma_r2"/>
</dbReference>
<dbReference type="InterPro" id="IPR013249">
    <property type="entry name" value="RNA_pol_sigma70_r4_t2"/>
</dbReference>
<evidence type="ECO:0000313" key="7">
    <source>
        <dbReference type="EMBL" id="PYG88780.1"/>
    </source>
</evidence>
<dbReference type="PANTHER" id="PTHR43133:SF60">
    <property type="entry name" value="RNA POLYMERASE SIGMA FACTOR SIGV"/>
    <property type="match status" value="1"/>
</dbReference>
<reference evidence="7 8" key="1">
    <citation type="submission" date="2018-06" db="EMBL/GenBank/DDBJ databases">
        <title>Genomic Encyclopedia of Type Strains, Phase I: the one thousand microbial genomes (KMG-I) project.</title>
        <authorList>
            <person name="Kyrpides N."/>
        </authorList>
    </citation>
    <scope>NUCLEOTIDE SEQUENCE [LARGE SCALE GENOMIC DNA]</scope>
    <source>
        <strain evidence="7 8">DSM 19573</strain>
    </source>
</reference>
<evidence type="ECO:0000256" key="3">
    <source>
        <dbReference type="ARBA" id="ARBA00023082"/>
    </source>
</evidence>
<keyword evidence="4" id="KW-0804">Transcription</keyword>
<evidence type="ECO:0000259" key="6">
    <source>
        <dbReference type="Pfam" id="PF08281"/>
    </source>
</evidence>
<sequence>MLRVIKANQTIPRCMFAELVDDYGDSVYKFCRSLTYSKEDADDLFQETFLRVLEQLPKVDNSENPKGFLFSSALYIWKGWKRRYARRKRLAPTEPFDEAAAGGESMEEDFLVREEAHIVRELVESLPDKFKVPVILYYTVEMSVPDIALSMKIPPGTVKSRLFKARKLIEKGLKEHEE</sequence>
<gene>
    <name evidence="7" type="ORF">LY28_01136</name>
</gene>
<dbReference type="Gene3D" id="1.10.1740.10">
    <property type="match status" value="1"/>
</dbReference>
<dbReference type="SUPFAM" id="SSF88659">
    <property type="entry name" value="Sigma3 and sigma4 domains of RNA polymerase sigma factors"/>
    <property type="match status" value="1"/>
</dbReference>
<evidence type="ECO:0000256" key="2">
    <source>
        <dbReference type="ARBA" id="ARBA00023015"/>
    </source>
</evidence>
<dbReference type="PANTHER" id="PTHR43133">
    <property type="entry name" value="RNA POLYMERASE ECF-TYPE SIGMA FACTO"/>
    <property type="match status" value="1"/>
</dbReference>
<dbReference type="GO" id="GO:0006352">
    <property type="term" value="P:DNA-templated transcription initiation"/>
    <property type="evidence" value="ECO:0007669"/>
    <property type="project" value="InterPro"/>
</dbReference>
<dbReference type="EMBL" id="QKMR01000005">
    <property type="protein sequence ID" value="PYG88780.1"/>
    <property type="molecule type" value="Genomic_DNA"/>
</dbReference>
<organism evidence="7 8">
    <name type="scientific">Ruminiclostridium sufflavum DSM 19573</name>
    <dbReference type="NCBI Taxonomy" id="1121337"/>
    <lineage>
        <taxon>Bacteria</taxon>
        <taxon>Bacillati</taxon>
        <taxon>Bacillota</taxon>
        <taxon>Clostridia</taxon>
        <taxon>Eubacteriales</taxon>
        <taxon>Oscillospiraceae</taxon>
        <taxon>Ruminiclostridium</taxon>
    </lineage>
</organism>
<feature type="domain" description="RNA polymerase sigma-70 region 2" evidence="5">
    <location>
        <begin position="19"/>
        <end position="83"/>
    </location>
</feature>
<dbReference type="CDD" id="cd06171">
    <property type="entry name" value="Sigma70_r4"/>
    <property type="match status" value="1"/>
</dbReference>
<dbReference type="Proteomes" id="UP000248132">
    <property type="component" value="Unassembled WGS sequence"/>
</dbReference>
<dbReference type="GO" id="GO:0016987">
    <property type="term" value="F:sigma factor activity"/>
    <property type="evidence" value="ECO:0007669"/>
    <property type="project" value="UniProtKB-KW"/>
</dbReference>
<evidence type="ECO:0000256" key="1">
    <source>
        <dbReference type="ARBA" id="ARBA00010641"/>
    </source>
</evidence>
<dbReference type="GO" id="GO:0003677">
    <property type="term" value="F:DNA binding"/>
    <property type="evidence" value="ECO:0007669"/>
    <property type="project" value="InterPro"/>
</dbReference>
<accession>A0A318XPB5</accession>
<dbReference type="Pfam" id="PF04542">
    <property type="entry name" value="Sigma70_r2"/>
    <property type="match status" value="1"/>
</dbReference>
<dbReference type="InterPro" id="IPR036388">
    <property type="entry name" value="WH-like_DNA-bd_sf"/>
</dbReference>
<dbReference type="Pfam" id="PF08281">
    <property type="entry name" value="Sigma70_r4_2"/>
    <property type="match status" value="1"/>
</dbReference>
<keyword evidence="3" id="KW-0731">Sigma factor</keyword>
<keyword evidence="8" id="KW-1185">Reference proteome</keyword>
<dbReference type="InterPro" id="IPR014284">
    <property type="entry name" value="RNA_pol_sigma-70_dom"/>
</dbReference>
<comment type="similarity">
    <text evidence="1">Belongs to the sigma-70 factor family. ECF subfamily.</text>
</comment>
<dbReference type="InterPro" id="IPR013324">
    <property type="entry name" value="RNA_pol_sigma_r3/r4-like"/>
</dbReference>
<proteinExistence type="inferred from homology"/>
<dbReference type="SUPFAM" id="SSF88946">
    <property type="entry name" value="Sigma2 domain of RNA polymerase sigma factors"/>
    <property type="match status" value="1"/>
</dbReference>
<comment type="caution">
    <text evidence="7">The sequence shown here is derived from an EMBL/GenBank/DDBJ whole genome shotgun (WGS) entry which is preliminary data.</text>
</comment>
<dbReference type="Gene3D" id="1.10.10.10">
    <property type="entry name" value="Winged helix-like DNA-binding domain superfamily/Winged helix DNA-binding domain"/>
    <property type="match status" value="1"/>
</dbReference>
<dbReference type="InterPro" id="IPR039425">
    <property type="entry name" value="RNA_pol_sigma-70-like"/>
</dbReference>
<dbReference type="NCBIfam" id="TIGR02937">
    <property type="entry name" value="sigma70-ECF"/>
    <property type="match status" value="1"/>
</dbReference>
<protein>
    <submittedName>
        <fullName evidence="7">RNA polymerase sigma-70 factor (ECF subfamily)</fullName>
    </submittedName>
</protein>
<keyword evidence="2" id="KW-0805">Transcription regulation</keyword>
<name>A0A318XPB5_9FIRM</name>
<dbReference type="AlphaFoldDB" id="A0A318XPB5"/>
<evidence type="ECO:0000313" key="8">
    <source>
        <dbReference type="Proteomes" id="UP000248132"/>
    </source>
</evidence>
<dbReference type="InterPro" id="IPR007627">
    <property type="entry name" value="RNA_pol_sigma70_r2"/>
</dbReference>
<feature type="domain" description="RNA polymerase sigma factor 70 region 4 type 2" evidence="6">
    <location>
        <begin position="118"/>
        <end position="168"/>
    </location>
</feature>
<evidence type="ECO:0000256" key="4">
    <source>
        <dbReference type="ARBA" id="ARBA00023163"/>
    </source>
</evidence>